<dbReference type="InterPro" id="IPR001810">
    <property type="entry name" value="F-box_dom"/>
</dbReference>
<dbReference type="SUPFAM" id="SSF52047">
    <property type="entry name" value="RNI-like"/>
    <property type="match status" value="1"/>
</dbReference>
<dbReference type="InterPro" id="IPR036047">
    <property type="entry name" value="F-box-like_dom_sf"/>
</dbReference>
<proteinExistence type="predicted"/>
<dbReference type="Gene3D" id="3.80.10.10">
    <property type="entry name" value="Ribonuclease Inhibitor"/>
    <property type="match status" value="2"/>
</dbReference>
<accession>A0A8D8ANZ2</accession>
<dbReference type="Gene3D" id="1.20.1280.50">
    <property type="match status" value="1"/>
</dbReference>
<organism evidence="3">
    <name type="scientific">Culex pipiens</name>
    <name type="common">House mosquito</name>
    <dbReference type="NCBI Taxonomy" id="7175"/>
    <lineage>
        <taxon>Eukaryota</taxon>
        <taxon>Metazoa</taxon>
        <taxon>Ecdysozoa</taxon>
        <taxon>Arthropoda</taxon>
        <taxon>Hexapoda</taxon>
        <taxon>Insecta</taxon>
        <taxon>Pterygota</taxon>
        <taxon>Neoptera</taxon>
        <taxon>Endopterygota</taxon>
        <taxon>Diptera</taxon>
        <taxon>Nematocera</taxon>
        <taxon>Culicoidea</taxon>
        <taxon>Culicidae</taxon>
        <taxon>Culicinae</taxon>
        <taxon>Culicini</taxon>
        <taxon>Culex</taxon>
        <taxon>Culex</taxon>
    </lineage>
</organism>
<protein>
    <submittedName>
        <fullName evidence="3">F-box/LRR-repeat protein 2</fullName>
    </submittedName>
</protein>
<dbReference type="SMART" id="SM00256">
    <property type="entry name" value="FBOX"/>
    <property type="match status" value="1"/>
</dbReference>
<dbReference type="InterPro" id="IPR032675">
    <property type="entry name" value="LRR_dom_sf"/>
</dbReference>
<dbReference type="PANTHER" id="PTHR13318">
    <property type="entry name" value="PARTNER OF PAIRED, ISOFORM B-RELATED"/>
    <property type="match status" value="1"/>
</dbReference>
<name>A0A8D8ANZ2_CULPI</name>
<dbReference type="PROSITE" id="PS50181">
    <property type="entry name" value="FBOX"/>
    <property type="match status" value="1"/>
</dbReference>
<dbReference type="EMBL" id="HBUE01033771">
    <property type="protein sequence ID" value="CAG6457957.1"/>
    <property type="molecule type" value="Transcribed_RNA"/>
</dbReference>
<evidence type="ECO:0000259" key="2">
    <source>
        <dbReference type="PROSITE" id="PS50181"/>
    </source>
</evidence>
<evidence type="ECO:0000313" key="3">
    <source>
        <dbReference type="EMBL" id="CAG6457957.1"/>
    </source>
</evidence>
<dbReference type="GO" id="GO:0019005">
    <property type="term" value="C:SCF ubiquitin ligase complex"/>
    <property type="evidence" value="ECO:0007669"/>
    <property type="project" value="TreeGrafter"/>
</dbReference>
<dbReference type="AlphaFoldDB" id="A0A8D8ANZ2"/>
<keyword evidence="1" id="KW-0833">Ubl conjugation pathway</keyword>
<feature type="domain" description="F-box" evidence="2">
    <location>
        <begin position="1"/>
        <end position="44"/>
    </location>
</feature>
<dbReference type="GO" id="GO:0031146">
    <property type="term" value="P:SCF-dependent proteasomal ubiquitin-dependent protein catabolic process"/>
    <property type="evidence" value="ECO:0007669"/>
    <property type="project" value="TreeGrafter"/>
</dbReference>
<dbReference type="Pfam" id="PF12937">
    <property type="entry name" value="F-box-like"/>
    <property type="match status" value="1"/>
</dbReference>
<evidence type="ECO:0000256" key="1">
    <source>
        <dbReference type="ARBA" id="ARBA00022786"/>
    </source>
</evidence>
<dbReference type="SUPFAM" id="SSF81383">
    <property type="entry name" value="F-box domain"/>
    <property type="match status" value="1"/>
</dbReference>
<dbReference type="InterPro" id="IPR006553">
    <property type="entry name" value="Leu-rich_rpt_Cys-con_subtyp"/>
</dbReference>
<sequence length="585" mass="67452">MDTLPVEIIEKIFKNLRFSDLKQASAVCRLWYGVYQRSAFMSKMVVHFKKELTVATMALFLASDCRYQNIRFTSIPFYDLAKSKRNLCRRDVIHEDEDFITGLRKLLDKFSDSLQLISLCKCNLERTRFHEFLQALPELKVLEVEECVFAGEDPDETLNLPKLKQFNFKFPEDEVQRFESGHIYGWLVGNSCCLTKLKLQLCVNEMFGDLDSDLWYQVKAVAKLVRQHKKTMKSFKVDSFNDPCLKMLVFEDDELQLEKVVLGELKLRTDDQVFYDFVAKHKKIKKLDIAIESQLDANNDLYLKAICENLPLLEQFYFDMSRSSDSGLEHLQKLHKLKNLVLTKNRNTIALTEHCFDHIFMPNLKSLGIYYKDLQLPAVQQIPVSFPNLMALNLSECEKAVTDATVQLLFQSLPTLESLDLSKCKQLTEAAFLGPARVSALRKLKDLVLEKCPGVTDVSLQTFDNRALRSISVAMCTRITNVGWEALCRGCPNLTWLNASHCTRNFDNESARIVATMLPELEILNLFKNAALTNEAVYCIVENCRYLEDLCLTKCRGVKMKKVEYFDDKMNRVNKECLKGRKVVP</sequence>
<reference evidence="3" key="1">
    <citation type="submission" date="2021-05" db="EMBL/GenBank/DDBJ databases">
        <authorList>
            <person name="Alioto T."/>
            <person name="Alioto T."/>
            <person name="Gomez Garrido J."/>
        </authorList>
    </citation>
    <scope>NUCLEOTIDE SEQUENCE</scope>
</reference>
<dbReference type="SMART" id="SM00367">
    <property type="entry name" value="LRR_CC"/>
    <property type="match status" value="6"/>
</dbReference>